<dbReference type="PANTHER" id="PTHR21058:SF0">
    <property type="entry name" value="6,7-DIMETHYL-8-RIBITYLLUMAZINE SYNTHASE"/>
    <property type="match status" value="1"/>
</dbReference>
<reference evidence="9 10" key="1">
    <citation type="submission" date="2012-04" db="EMBL/GenBank/DDBJ databases">
        <title>The Genome Sequence of Saprolegnia declina VS20.</title>
        <authorList>
            <consortium name="The Broad Institute Genome Sequencing Platform"/>
            <person name="Russ C."/>
            <person name="Nusbaum C."/>
            <person name="Tyler B."/>
            <person name="van West P."/>
            <person name="Dieguez-Uribeondo J."/>
            <person name="de Bruijn I."/>
            <person name="Tripathy S."/>
            <person name="Jiang R."/>
            <person name="Young S.K."/>
            <person name="Zeng Q."/>
            <person name="Gargeya S."/>
            <person name="Fitzgerald M."/>
            <person name="Haas B."/>
            <person name="Abouelleil A."/>
            <person name="Alvarado L."/>
            <person name="Arachchi H.M."/>
            <person name="Berlin A."/>
            <person name="Chapman S.B."/>
            <person name="Goldberg J."/>
            <person name="Griggs A."/>
            <person name="Gujja S."/>
            <person name="Hansen M."/>
            <person name="Howarth C."/>
            <person name="Imamovic A."/>
            <person name="Larimer J."/>
            <person name="McCowen C."/>
            <person name="Montmayeur A."/>
            <person name="Murphy C."/>
            <person name="Neiman D."/>
            <person name="Pearson M."/>
            <person name="Priest M."/>
            <person name="Roberts A."/>
            <person name="Saif S."/>
            <person name="Shea T."/>
            <person name="Sisk P."/>
            <person name="Sykes S."/>
            <person name="Wortman J."/>
            <person name="Nusbaum C."/>
            <person name="Birren B."/>
        </authorList>
    </citation>
    <scope>NUCLEOTIDE SEQUENCE [LARGE SCALE GENOMIC DNA]</scope>
    <source>
        <strain evidence="9 10">VS20</strain>
    </source>
</reference>
<dbReference type="NCBIfam" id="TIGR00114">
    <property type="entry name" value="lumazine-synth"/>
    <property type="match status" value="1"/>
</dbReference>
<dbReference type="Gene3D" id="3.40.50.960">
    <property type="entry name" value="Lumazine/riboflavin synthase"/>
    <property type="match status" value="2"/>
</dbReference>
<dbReference type="EC" id="2.5.1.78" evidence="3 7"/>
<comment type="similarity">
    <text evidence="2 7">Belongs to the DMRL synthase family.</text>
</comment>
<keyword evidence="10" id="KW-1185">Reference proteome</keyword>
<dbReference type="VEuPathDB" id="FungiDB:SDRG_13168"/>
<keyword evidence="8" id="KW-0472">Membrane</keyword>
<dbReference type="PANTHER" id="PTHR21058">
    <property type="entry name" value="6,7-DIMETHYL-8-RIBITYLLUMAZINE SYNTHASE DMRL SYNTHASE LUMAZINE SYNTHASE"/>
    <property type="match status" value="1"/>
</dbReference>
<evidence type="ECO:0000256" key="1">
    <source>
        <dbReference type="ARBA" id="ARBA00004917"/>
    </source>
</evidence>
<dbReference type="eggNOG" id="KOG3243">
    <property type="taxonomic scope" value="Eukaryota"/>
</dbReference>
<dbReference type="OrthoDB" id="2965at2759"/>
<dbReference type="GO" id="GO:0009349">
    <property type="term" value="C:riboflavin synthase complex"/>
    <property type="evidence" value="ECO:0007669"/>
    <property type="project" value="UniProtKB-UniRule"/>
</dbReference>
<dbReference type="HAMAP" id="MF_00178">
    <property type="entry name" value="Lumazine_synth"/>
    <property type="match status" value="1"/>
</dbReference>
<dbReference type="GO" id="GO:0000906">
    <property type="term" value="F:6,7-dimethyl-8-ribityllumazine synthase activity"/>
    <property type="evidence" value="ECO:0007669"/>
    <property type="project" value="UniProtKB-EC"/>
</dbReference>
<dbReference type="OMA" id="CQGVTQG"/>
<dbReference type="InterPro" id="IPR034964">
    <property type="entry name" value="LS"/>
</dbReference>
<proteinExistence type="inferred from homology"/>
<dbReference type="InterPro" id="IPR002180">
    <property type="entry name" value="LS/RS"/>
</dbReference>
<comment type="function">
    <text evidence="7">Catalyzes the formation of 6,7-dimethyl-8-ribityllumazine by condensation of 5-amino-6-(D-ribitylamino)uracil with 3,4-dihydroxy-2-butanone 4-phosphate. This is the penultimate step in the biosynthesis of riboflavin.</text>
</comment>
<dbReference type="Proteomes" id="UP000030762">
    <property type="component" value="Unassembled WGS sequence"/>
</dbReference>
<keyword evidence="8" id="KW-0812">Transmembrane</keyword>
<comment type="pathway">
    <text evidence="1 7">Cofactor biosynthesis; riboflavin biosynthesis; riboflavin from 2-hydroxy-3-oxobutyl phosphate and 5-amino-6-(D-ribitylamino)uracil: step 1/2.</text>
</comment>
<evidence type="ECO:0000313" key="9">
    <source>
        <dbReference type="EMBL" id="EQC29136.1"/>
    </source>
</evidence>
<dbReference type="STRING" id="1156394.T0Q3I2"/>
<dbReference type="RefSeq" id="XP_008617471.1">
    <property type="nucleotide sequence ID" value="XM_008619249.1"/>
</dbReference>
<evidence type="ECO:0000256" key="5">
    <source>
        <dbReference type="ARBA" id="ARBA00022679"/>
    </source>
</evidence>
<evidence type="ECO:0000256" key="6">
    <source>
        <dbReference type="ARBA" id="ARBA00048785"/>
    </source>
</evidence>
<evidence type="ECO:0000256" key="8">
    <source>
        <dbReference type="SAM" id="Phobius"/>
    </source>
</evidence>
<protein>
    <recommendedName>
        <fullName evidence="3 7">6,7-dimethyl-8-ribityllumazine synthase</fullName>
        <shortName evidence="7">DMRL synthase</shortName>
        <ecNumber evidence="3 7">2.5.1.78</ecNumber>
    </recommendedName>
</protein>
<name>T0Q3I2_SAPDV</name>
<dbReference type="CDD" id="cd09209">
    <property type="entry name" value="Lumazine_synthase-I"/>
    <property type="match status" value="1"/>
</dbReference>
<dbReference type="InParanoid" id="T0Q3I2"/>
<dbReference type="AlphaFoldDB" id="T0Q3I2"/>
<organism evidence="9 10">
    <name type="scientific">Saprolegnia diclina (strain VS20)</name>
    <dbReference type="NCBI Taxonomy" id="1156394"/>
    <lineage>
        <taxon>Eukaryota</taxon>
        <taxon>Sar</taxon>
        <taxon>Stramenopiles</taxon>
        <taxon>Oomycota</taxon>
        <taxon>Saprolegniomycetes</taxon>
        <taxon>Saprolegniales</taxon>
        <taxon>Saprolegniaceae</taxon>
        <taxon>Saprolegnia</taxon>
    </lineage>
</organism>
<dbReference type="GO" id="GO:0009231">
    <property type="term" value="P:riboflavin biosynthetic process"/>
    <property type="evidence" value="ECO:0007669"/>
    <property type="project" value="UniProtKB-UniPathway"/>
</dbReference>
<evidence type="ECO:0000256" key="7">
    <source>
        <dbReference type="RuleBase" id="RU003795"/>
    </source>
</evidence>
<dbReference type="GeneID" id="19953895"/>
<comment type="catalytic activity">
    <reaction evidence="6 7">
        <text>(2S)-2-hydroxy-3-oxobutyl phosphate + 5-amino-6-(D-ribitylamino)uracil = 6,7-dimethyl-8-(1-D-ribityl)lumazine + phosphate + 2 H2O + H(+)</text>
        <dbReference type="Rhea" id="RHEA:26152"/>
        <dbReference type="ChEBI" id="CHEBI:15377"/>
        <dbReference type="ChEBI" id="CHEBI:15378"/>
        <dbReference type="ChEBI" id="CHEBI:15934"/>
        <dbReference type="ChEBI" id="CHEBI:43474"/>
        <dbReference type="ChEBI" id="CHEBI:58201"/>
        <dbReference type="ChEBI" id="CHEBI:58830"/>
        <dbReference type="EC" id="2.5.1.78"/>
    </reaction>
</comment>
<keyword evidence="4 7" id="KW-0686">Riboflavin biosynthesis</keyword>
<dbReference type="Pfam" id="PF00885">
    <property type="entry name" value="DMRL_synthase"/>
    <property type="match status" value="1"/>
</dbReference>
<accession>T0Q3I2</accession>
<evidence type="ECO:0000256" key="4">
    <source>
        <dbReference type="ARBA" id="ARBA00022619"/>
    </source>
</evidence>
<dbReference type="SUPFAM" id="SSF52121">
    <property type="entry name" value="Lumazine synthase"/>
    <property type="match status" value="1"/>
</dbReference>
<evidence type="ECO:0000256" key="3">
    <source>
        <dbReference type="ARBA" id="ARBA00012664"/>
    </source>
</evidence>
<dbReference type="UniPathway" id="UPA00275">
    <property type="reaction ID" value="UER00404"/>
</dbReference>
<gene>
    <name evidence="9" type="ORF">SDRG_13168</name>
</gene>
<sequence>MVAEFGGFRLRGNPHFDRRNQEAMHATGVKKAALEALSTRALDGRGLRIGICYTKWNEEVISALRDGAVATLKEAGVAEKDIVLFSVPGAYELPYAASRMISSKAVDAVICIGCLIKGETMHFEYICEAVTQGLKDLNLNTGVPVLLGVLACLNETQARARAGLEEGGHNHGVEWAQTAIEMGILRRETEPTHGCCPLGFSKEGKCPMRSHWFCHATMMTVIAGSIALGMHIVNKRL</sequence>
<keyword evidence="5 7" id="KW-0808">Transferase</keyword>
<feature type="transmembrane region" description="Helical" evidence="8">
    <location>
        <begin position="212"/>
        <end position="233"/>
    </location>
</feature>
<evidence type="ECO:0000256" key="2">
    <source>
        <dbReference type="ARBA" id="ARBA00007424"/>
    </source>
</evidence>
<evidence type="ECO:0000313" key="10">
    <source>
        <dbReference type="Proteomes" id="UP000030762"/>
    </source>
</evidence>
<dbReference type="EMBL" id="JH767187">
    <property type="protein sequence ID" value="EQC29136.1"/>
    <property type="molecule type" value="Genomic_DNA"/>
</dbReference>
<dbReference type="InterPro" id="IPR036467">
    <property type="entry name" value="LS/RS_sf"/>
</dbReference>
<keyword evidence="8" id="KW-1133">Transmembrane helix</keyword>